<dbReference type="Proteomes" id="UP001500307">
    <property type="component" value="Unassembled WGS sequence"/>
</dbReference>
<evidence type="ECO:0000313" key="2">
    <source>
        <dbReference type="Proteomes" id="UP001500307"/>
    </source>
</evidence>
<reference evidence="2" key="1">
    <citation type="journal article" date="2019" name="Int. J. Syst. Evol. Microbiol.">
        <title>The Global Catalogue of Microorganisms (GCM) 10K type strain sequencing project: providing services to taxonomists for standard genome sequencing and annotation.</title>
        <authorList>
            <consortium name="The Broad Institute Genomics Platform"/>
            <consortium name="The Broad Institute Genome Sequencing Center for Infectious Disease"/>
            <person name="Wu L."/>
            <person name="Ma J."/>
        </authorList>
    </citation>
    <scope>NUCLEOTIDE SEQUENCE [LARGE SCALE GENOMIC DNA]</scope>
    <source>
        <strain evidence="2">JCM 3175</strain>
    </source>
</reference>
<keyword evidence="2" id="KW-1185">Reference proteome</keyword>
<dbReference type="Pfam" id="PF10117">
    <property type="entry name" value="McrBC"/>
    <property type="match status" value="1"/>
</dbReference>
<comment type="caution">
    <text evidence="1">The sequence shown here is derived from an EMBL/GenBank/DDBJ whole genome shotgun (WGS) entry which is preliminary data.</text>
</comment>
<accession>A0ABP8SBL6</accession>
<dbReference type="PANTHER" id="PTHR38733">
    <property type="entry name" value="PROTEIN MCRC"/>
    <property type="match status" value="1"/>
</dbReference>
<protein>
    <submittedName>
        <fullName evidence="1">McrBC 5-methylcytosine restriction system component</fullName>
    </submittedName>
</protein>
<gene>
    <name evidence="1" type="ORF">GCM10023176_14190</name>
</gene>
<evidence type="ECO:0000313" key="1">
    <source>
        <dbReference type="EMBL" id="GAA4565633.1"/>
    </source>
</evidence>
<dbReference type="InterPro" id="IPR019292">
    <property type="entry name" value="McrC"/>
</dbReference>
<proteinExistence type="predicted"/>
<dbReference type="EMBL" id="BAABGU010000005">
    <property type="protein sequence ID" value="GAA4565633.1"/>
    <property type="molecule type" value="Genomic_DNA"/>
</dbReference>
<organism evidence="1 2">
    <name type="scientific">Micromonospora coerulea</name>
    <dbReference type="NCBI Taxonomy" id="47856"/>
    <lineage>
        <taxon>Bacteria</taxon>
        <taxon>Bacillati</taxon>
        <taxon>Actinomycetota</taxon>
        <taxon>Actinomycetes</taxon>
        <taxon>Micromonosporales</taxon>
        <taxon>Micromonosporaceae</taxon>
        <taxon>Micromonospora</taxon>
    </lineage>
</organism>
<sequence>MRAGNKVGAARIGEVELHIEPKVPIARLLFLVGYARNPKGWRNENVALTDEKGLVPALAAALWRQTDRALRPGLLQGYQVTDETSPILRGRLRETAQLSRRAGLALPLEIRHDEYTVDIPENRILATAVDRMLAVPGIGAESRRMLRHLAGRFVGVTRLRAGLPAPMWRPSRLNDRLVVALRLAELVLAGASVEAGRGGVVSNAFLLDMWRVYEDFLSVALREAIEPVHGGTVSFQAHQHLDEARQLDLRPDILWRDASGGVGAVVDAKYKADAARGDAYQMLAYCIAYQLSRGHLVYVSGDHPPVRHLVRNAGIEIVCHALDLEAAPVDLLAQVRVLSETIIDSGAASTVALR</sequence>
<dbReference type="PANTHER" id="PTHR38733:SF1">
    <property type="entry name" value="TYPE IV METHYL-DIRECTED RESTRICTION ENZYME ECOKMCRBC"/>
    <property type="match status" value="1"/>
</dbReference>
<name>A0ABP8SBL6_9ACTN</name>